<dbReference type="RefSeq" id="XP_025358709.1">
    <property type="nucleotide sequence ID" value="XM_025497210.1"/>
</dbReference>
<feature type="region of interest" description="Disordered" evidence="6">
    <location>
        <begin position="98"/>
        <end position="117"/>
    </location>
</feature>
<dbReference type="Gene3D" id="1.20.1510.10">
    <property type="entry name" value="Cation efflux protein transmembrane domain"/>
    <property type="match status" value="1"/>
</dbReference>
<evidence type="ECO:0000256" key="3">
    <source>
        <dbReference type="ARBA" id="ARBA00022692"/>
    </source>
</evidence>
<feature type="transmembrane region" description="Helical" evidence="7">
    <location>
        <begin position="174"/>
        <end position="198"/>
    </location>
</feature>
<sequence length="443" mass="49216">MIRNHSYQAHHGSPFANPNEQLGRHFLSKNNLSLQNLSSLGRLVDDRTGYHEDKRVSDEELNRIGKQKNGKELREYYEKLNEILDGWREVDEILDMERNQSTSTDRERQSKAAQLGGVSERDRMRLLQHVPGRQEREGEREKGVQFAININLAVNVLLLAGKAIAVVSSNSVSLIASLVDSALDLLSTVIIFGTSKAISYRSFHTYFKYPVGKKRFEPLGVVIFAVLMIASFCQVLVESIERLFAVMRTGTEAPGESAELPLIGIAFMVLTIIIKAFMWFIYRKSHSSGVRAVAQDAENDVVFNIASLIFPVVGSKLGWPALDPIGGVCLSIYIIAEWLETLTETVTKLSGAVGSSHDISRALYLILRFRSVNSVSALEVYHAGDDMIVEADVVLPHTMALKEAHDAGEVITYGMELLSGIERSYIHLDYNARGQAGHVAQRG</sequence>
<comment type="subcellular location">
    <subcellularLocation>
        <location evidence="1">Membrane</location>
        <topology evidence="1">Multi-pass membrane protein</topology>
    </subcellularLocation>
</comment>
<keyword evidence="4 7" id="KW-1133">Transmembrane helix</keyword>
<dbReference type="PANTHER" id="PTHR43840">
    <property type="entry name" value="MITOCHONDRIAL METAL TRANSPORTER 1-RELATED"/>
    <property type="match status" value="1"/>
</dbReference>
<dbReference type="FunFam" id="1.20.1510.10:FF:000005">
    <property type="entry name" value="Putative Cation diffusion facilitator 1"/>
    <property type="match status" value="1"/>
</dbReference>
<feature type="transmembrane region" description="Helical" evidence="7">
    <location>
        <begin position="219"/>
        <end position="240"/>
    </location>
</feature>
<dbReference type="GeneID" id="37018991"/>
<dbReference type="InterPro" id="IPR002524">
    <property type="entry name" value="Cation_efflux"/>
</dbReference>
<dbReference type="GO" id="GO:0008324">
    <property type="term" value="F:monoatomic cation transmembrane transporter activity"/>
    <property type="evidence" value="ECO:0007669"/>
    <property type="project" value="InterPro"/>
</dbReference>
<evidence type="ECO:0000313" key="9">
    <source>
        <dbReference type="EMBL" id="PWN38407.1"/>
    </source>
</evidence>
<dbReference type="InterPro" id="IPR050291">
    <property type="entry name" value="CDF_Transporter"/>
</dbReference>
<keyword evidence="10" id="KW-1185">Reference proteome</keyword>
<feature type="domain" description="Cation efflux protein transmembrane" evidence="8">
    <location>
        <begin position="150"/>
        <end position="349"/>
    </location>
</feature>
<reference evidence="9 10" key="1">
    <citation type="journal article" date="2018" name="Mol. Biol. Evol.">
        <title>Broad Genomic Sampling Reveals a Smut Pathogenic Ancestry of the Fungal Clade Ustilaginomycotina.</title>
        <authorList>
            <person name="Kijpornyongpan T."/>
            <person name="Mondo S.J."/>
            <person name="Barry K."/>
            <person name="Sandor L."/>
            <person name="Lee J."/>
            <person name="Lipzen A."/>
            <person name="Pangilinan J."/>
            <person name="LaButti K."/>
            <person name="Hainaut M."/>
            <person name="Henrissat B."/>
            <person name="Grigoriev I.V."/>
            <person name="Spatafora J.W."/>
            <person name="Aime M.C."/>
        </authorList>
    </citation>
    <scope>NUCLEOTIDE SEQUENCE [LARGE SCALE GENOMIC DNA]</scope>
    <source>
        <strain evidence="9 10">MCA 3882</strain>
    </source>
</reference>
<accession>A0A316VLL3</accession>
<evidence type="ECO:0000259" key="8">
    <source>
        <dbReference type="Pfam" id="PF01545"/>
    </source>
</evidence>
<dbReference type="InParanoid" id="A0A316VLL3"/>
<dbReference type="GO" id="GO:0098771">
    <property type="term" value="P:inorganic ion homeostasis"/>
    <property type="evidence" value="ECO:0007669"/>
    <property type="project" value="UniProtKB-ARBA"/>
</dbReference>
<evidence type="ECO:0000256" key="5">
    <source>
        <dbReference type="ARBA" id="ARBA00023136"/>
    </source>
</evidence>
<evidence type="ECO:0000256" key="4">
    <source>
        <dbReference type="ARBA" id="ARBA00022989"/>
    </source>
</evidence>
<keyword evidence="2" id="KW-0813">Transport</keyword>
<evidence type="ECO:0000256" key="6">
    <source>
        <dbReference type="SAM" id="MobiDB-lite"/>
    </source>
</evidence>
<feature type="transmembrane region" description="Helical" evidence="7">
    <location>
        <begin position="146"/>
        <end position="168"/>
    </location>
</feature>
<dbReference type="EMBL" id="KZ819602">
    <property type="protein sequence ID" value="PWN38407.1"/>
    <property type="molecule type" value="Genomic_DNA"/>
</dbReference>
<keyword evidence="5 7" id="KW-0472">Membrane</keyword>
<dbReference type="STRING" id="1280837.A0A316VLL3"/>
<proteinExistence type="predicted"/>
<feature type="region of interest" description="Disordered" evidence="6">
    <location>
        <begin position="1"/>
        <end position="22"/>
    </location>
</feature>
<keyword evidence="3 7" id="KW-0812">Transmembrane</keyword>
<gene>
    <name evidence="9" type="ORF">FA14DRAFT_143465</name>
</gene>
<dbReference type="OrthoDB" id="78296at2759"/>
<feature type="transmembrane region" description="Helical" evidence="7">
    <location>
        <begin position="260"/>
        <end position="282"/>
    </location>
</feature>
<dbReference type="Gene3D" id="3.30.70.1350">
    <property type="entry name" value="Cation efflux protein, cytoplasmic domain"/>
    <property type="match status" value="1"/>
</dbReference>
<dbReference type="SUPFAM" id="SSF160240">
    <property type="entry name" value="Cation efflux protein cytoplasmic domain-like"/>
    <property type="match status" value="1"/>
</dbReference>
<dbReference type="InterPro" id="IPR027469">
    <property type="entry name" value="Cation_efflux_TMD_sf"/>
</dbReference>
<feature type="compositionally biased region" description="Basic and acidic residues" evidence="6">
    <location>
        <begin position="98"/>
        <end position="110"/>
    </location>
</feature>
<evidence type="ECO:0000256" key="7">
    <source>
        <dbReference type="SAM" id="Phobius"/>
    </source>
</evidence>
<dbReference type="AlphaFoldDB" id="A0A316VLL3"/>
<dbReference type="Pfam" id="PF01545">
    <property type="entry name" value="Cation_efflux"/>
    <property type="match status" value="1"/>
</dbReference>
<organism evidence="9 10">
    <name type="scientific">Meira miltonrushii</name>
    <dbReference type="NCBI Taxonomy" id="1280837"/>
    <lineage>
        <taxon>Eukaryota</taxon>
        <taxon>Fungi</taxon>
        <taxon>Dikarya</taxon>
        <taxon>Basidiomycota</taxon>
        <taxon>Ustilaginomycotina</taxon>
        <taxon>Exobasidiomycetes</taxon>
        <taxon>Exobasidiales</taxon>
        <taxon>Brachybasidiaceae</taxon>
        <taxon>Meira</taxon>
    </lineage>
</organism>
<dbReference type="PANTHER" id="PTHR43840:SF4">
    <property type="entry name" value="CDF DIVALENT METAL CATION TRANSPORTER (EUROFUNG)"/>
    <property type="match status" value="1"/>
</dbReference>
<evidence type="ECO:0000313" key="10">
    <source>
        <dbReference type="Proteomes" id="UP000245771"/>
    </source>
</evidence>
<evidence type="ECO:0000256" key="2">
    <source>
        <dbReference type="ARBA" id="ARBA00022448"/>
    </source>
</evidence>
<dbReference type="NCBIfam" id="TIGR01297">
    <property type="entry name" value="CDF"/>
    <property type="match status" value="1"/>
</dbReference>
<dbReference type="InterPro" id="IPR058533">
    <property type="entry name" value="Cation_efflux_TM"/>
</dbReference>
<name>A0A316VLL3_9BASI</name>
<dbReference type="GO" id="GO:0016020">
    <property type="term" value="C:membrane"/>
    <property type="evidence" value="ECO:0007669"/>
    <property type="project" value="UniProtKB-SubCell"/>
</dbReference>
<evidence type="ECO:0000256" key="1">
    <source>
        <dbReference type="ARBA" id="ARBA00004141"/>
    </source>
</evidence>
<protein>
    <recommendedName>
        <fullName evidence="8">Cation efflux protein transmembrane domain-containing protein</fullName>
    </recommendedName>
</protein>
<dbReference type="SUPFAM" id="SSF161111">
    <property type="entry name" value="Cation efflux protein transmembrane domain-like"/>
    <property type="match status" value="1"/>
</dbReference>
<dbReference type="Proteomes" id="UP000245771">
    <property type="component" value="Unassembled WGS sequence"/>
</dbReference>
<dbReference type="GO" id="GO:0030003">
    <property type="term" value="P:intracellular monoatomic cation homeostasis"/>
    <property type="evidence" value="ECO:0007669"/>
    <property type="project" value="UniProtKB-ARBA"/>
</dbReference>
<dbReference type="InterPro" id="IPR036837">
    <property type="entry name" value="Cation_efflux_CTD_sf"/>
</dbReference>